<evidence type="ECO:0000313" key="4">
    <source>
        <dbReference type="Proteomes" id="UP000015527"/>
    </source>
</evidence>
<keyword evidence="4" id="KW-1185">Reference proteome</keyword>
<dbReference type="AlphaFoldDB" id="T0GVG7"/>
<dbReference type="PANTHER" id="PTHR21666:SF289">
    <property type="entry name" value="L-ALA--D-GLU ENDOPEPTIDASE"/>
    <property type="match status" value="1"/>
</dbReference>
<dbReference type="PATRIC" id="fig|1096930.3.peg.4292"/>
<name>T0GVG7_9SPHN</name>
<keyword evidence="1" id="KW-0732">Signal</keyword>
<dbReference type="RefSeq" id="WP_021236033.1">
    <property type="nucleotide sequence ID" value="NZ_ATHL01000151.1"/>
</dbReference>
<dbReference type="InterPro" id="IPR050570">
    <property type="entry name" value="Cell_wall_metabolism_enzyme"/>
</dbReference>
<dbReference type="EMBL" id="ATHL01000151">
    <property type="protein sequence ID" value="EQB07966.1"/>
    <property type="molecule type" value="Genomic_DNA"/>
</dbReference>
<feature type="domain" description="M23ase beta-sheet core" evidence="2">
    <location>
        <begin position="28"/>
        <end position="123"/>
    </location>
</feature>
<dbReference type="InterPro" id="IPR016047">
    <property type="entry name" value="M23ase_b-sheet_dom"/>
</dbReference>
<reference evidence="3 4" key="1">
    <citation type="journal article" date="2013" name="Genome Announc.">
        <title>Genome Sequence of Novosphingobium lindaniclasticum LE124T, Isolated from a Hexachlorocyclohexane Dumpsite.</title>
        <authorList>
            <person name="Saxena A."/>
            <person name="Nayyar N."/>
            <person name="Sangwan N."/>
            <person name="Kumari R."/>
            <person name="Khurana J.P."/>
            <person name="Lal R."/>
        </authorList>
    </citation>
    <scope>NUCLEOTIDE SEQUENCE [LARGE SCALE GENOMIC DNA]</scope>
    <source>
        <strain evidence="3 4">LE124</strain>
    </source>
</reference>
<evidence type="ECO:0000259" key="2">
    <source>
        <dbReference type="Pfam" id="PF01551"/>
    </source>
</evidence>
<dbReference type="Gene3D" id="2.70.70.10">
    <property type="entry name" value="Glucose Permease (Domain IIA)"/>
    <property type="match status" value="1"/>
</dbReference>
<dbReference type="Proteomes" id="UP000015527">
    <property type="component" value="Unassembled WGS sequence"/>
</dbReference>
<dbReference type="FunFam" id="2.70.70.10:FF:000006">
    <property type="entry name" value="M23 family peptidase"/>
    <property type="match status" value="1"/>
</dbReference>
<proteinExistence type="predicted"/>
<evidence type="ECO:0000313" key="3">
    <source>
        <dbReference type="EMBL" id="EQB07966.1"/>
    </source>
</evidence>
<dbReference type="CDD" id="cd12797">
    <property type="entry name" value="M23_peptidase"/>
    <property type="match status" value="1"/>
</dbReference>
<evidence type="ECO:0000256" key="1">
    <source>
        <dbReference type="ARBA" id="ARBA00022729"/>
    </source>
</evidence>
<dbReference type="InterPro" id="IPR011055">
    <property type="entry name" value="Dup_hybrid_motif"/>
</dbReference>
<accession>T0GVG7</accession>
<sequence>MSAGVPVRSRGMTSGFGMRPHPSLGGMRFHAGIDLAAREGDGVFATAEGRVVQSGWSGGYGLAVTIDHGNGLQTRYAHLSRLGVMAGEDVRSGELVGFVGSTGRSTGPHLHYELRRFGRPIDPSGTLGR</sequence>
<dbReference type="GO" id="GO:0004222">
    <property type="term" value="F:metalloendopeptidase activity"/>
    <property type="evidence" value="ECO:0007669"/>
    <property type="project" value="TreeGrafter"/>
</dbReference>
<dbReference type="eggNOG" id="COG0739">
    <property type="taxonomic scope" value="Bacteria"/>
</dbReference>
<dbReference type="SUPFAM" id="SSF51261">
    <property type="entry name" value="Duplicated hybrid motif"/>
    <property type="match status" value="1"/>
</dbReference>
<organism evidence="3 4">
    <name type="scientific">Novosphingobium lindaniclasticum LE124</name>
    <dbReference type="NCBI Taxonomy" id="1096930"/>
    <lineage>
        <taxon>Bacteria</taxon>
        <taxon>Pseudomonadati</taxon>
        <taxon>Pseudomonadota</taxon>
        <taxon>Alphaproteobacteria</taxon>
        <taxon>Sphingomonadales</taxon>
        <taxon>Sphingomonadaceae</taxon>
        <taxon>Novosphingobium</taxon>
    </lineage>
</organism>
<protein>
    <recommendedName>
        <fullName evidence="2">M23ase beta-sheet core domain-containing protein</fullName>
    </recommendedName>
</protein>
<dbReference type="Pfam" id="PF01551">
    <property type="entry name" value="Peptidase_M23"/>
    <property type="match status" value="1"/>
</dbReference>
<comment type="caution">
    <text evidence="3">The sequence shown here is derived from an EMBL/GenBank/DDBJ whole genome shotgun (WGS) entry which is preliminary data.</text>
</comment>
<gene>
    <name evidence="3" type="ORF">L284_21840</name>
</gene>
<dbReference type="PANTHER" id="PTHR21666">
    <property type="entry name" value="PEPTIDASE-RELATED"/>
    <property type="match status" value="1"/>
</dbReference>